<proteinExistence type="predicted"/>
<protein>
    <submittedName>
        <fullName evidence="4">Uncharacterized protein LOC125315505</fullName>
    </submittedName>
</protein>
<name>A0ABM3HJ39_9MYRT</name>
<dbReference type="InterPro" id="IPR057939">
    <property type="entry name" value="TRF2_HOY1_PH"/>
</dbReference>
<evidence type="ECO:0000259" key="2">
    <source>
        <dbReference type="Pfam" id="PF24818"/>
    </source>
</evidence>
<feature type="compositionally biased region" description="Low complexity" evidence="1">
    <location>
        <begin position="44"/>
        <end position="63"/>
    </location>
</feature>
<sequence>MASDGGGEDLLDWLSAIEFPSLDQLLSEEGFPMAEPSDDGVSGAQDNNAQTADQQRTQTAVATPHAQGDPDRTLESLSALNLKCEKTIFMLKKAEAVCCEGRVDRQTWKALGSQMFKAKSEPFSVLRIGRYEIRPRYSSHLIAKWYYTKKRLNWEILENGLKKKIEISWPDISAMRVEYGDDVEILEIEVSHLTLHYVSAKFLFHDWIQR</sequence>
<evidence type="ECO:0000256" key="1">
    <source>
        <dbReference type="SAM" id="MobiDB-lite"/>
    </source>
</evidence>
<evidence type="ECO:0000313" key="3">
    <source>
        <dbReference type="Proteomes" id="UP000827889"/>
    </source>
</evidence>
<dbReference type="PANTHER" id="PTHR33494:SF1">
    <property type="entry name" value="C2H2-TYPE DOMAIN-CONTAINING PROTEIN-RELATED"/>
    <property type="match status" value="1"/>
</dbReference>
<dbReference type="GeneID" id="125315505"/>
<gene>
    <name evidence="4" type="primary">LOC125315505</name>
</gene>
<dbReference type="Pfam" id="PF24818">
    <property type="entry name" value="PH_TRF2_HOY1"/>
    <property type="match status" value="1"/>
</dbReference>
<feature type="domain" description="TRF2/HOY1 PH-like" evidence="2">
    <location>
        <begin position="124"/>
        <end position="197"/>
    </location>
</feature>
<organism evidence="3 4">
    <name type="scientific">Rhodamnia argentea</name>
    <dbReference type="NCBI Taxonomy" id="178133"/>
    <lineage>
        <taxon>Eukaryota</taxon>
        <taxon>Viridiplantae</taxon>
        <taxon>Streptophyta</taxon>
        <taxon>Embryophyta</taxon>
        <taxon>Tracheophyta</taxon>
        <taxon>Spermatophyta</taxon>
        <taxon>Magnoliopsida</taxon>
        <taxon>eudicotyledons</taxon>
        <taxon>Gunneridae</taxon>
        <taxon>Pentapetalae</taxon>
        <taxon>rosids</taxon>
        <taxon>malvids</taxon>
        <taxon>Myrtales</taxon>
        <taxon>Myrtaceae</taxon>
        <taxon>Myrtoideae</taxon>
        <taxon>Myrteae</taxon>
        <taxon>Australasian group</taxon>
        <taxon>Rhodamnia</taxon>
    </lineage>
</organism>
<reference evidence="4" key="1">
    <citation type="submission" date="2025-08" db="UniProtKB">
        <authorList>
            <consortium name="RefSeq"/>
        </authorList>
    </citation>
    <scope>IDENTIFICATION</scope>
    <source>
        <tissue evidence="4">Leaf</tissue>
    </source>
</reference>
<keyword evidence="3" id="KW-1185">Reference proteome</keyword>
<dbReference type="PANTHER" id="PTHR33494">
    <property type="entry name" value="OS02G0793800 PROTEIN"/>
    <property type="match status" value="1"/>
</dbReference>
<dbReference type="RefSeq" id="XP_048136624.1">
    <property type="nucleotide sequence ID" value="XM_048280667.1"/>
</dbReference>
<evidence type="ECO:0000313" key="4">
    <source>
        <dbReference type="RefSeq" id="XP_048136624.1"/>
    </source>
</evidence>
<feature type="region of interest" description="Disordered" evidence="1">
    <location>
        <begin position="26"/>
        <end position="72"/>
    </location>
</feature>
<dbReference type="Proteomes" id="UP000827889">
    <property type="component" value="Chromosome 6"/>
</dbReference>
<accession>A0ABM3HJ39</accession>